<gene>
    <name evidence="1" type="ORF">SNAT2548_LOCUS25373</name>
</gene>
<dbReference type="AlphaFoldDB" id="A0A812RZ15"/>
<accession>A0A812RZ15</accession>
<dbReference type="EMBL" id="CAJNDS010002390">
    <property type="protein sequence ID" value="CAE7458208.1"/>
    <property type="molecule type" value="Genomic_DNA"/>
</dbReference>
<keyword evidence="2" id="KW-1185">Reference proteome</keyword>
<reference evidence="1" key="1">
    <citation type="submission" date="2021-02" db="EMBL/GenBank/DDBJ databases">
        <authorList>
            <person name="Dougan E. K."/>
            <person name="Rhodes N."/>
            <person name="Thang M."/>
            <person name="Chan C."/>
        </authorList>
    </citation>
    <scope>NUCLEOTIDE SEQUENCE</scope>
</reference>
<proteinExistence type="predicted"/>
<protein>
    <submittedName>
        <fullName evidence="1">Uncharacterized protein</fullName>
    </submittedName>
</protein>
<sequence>MNLDVFNGSEQTKSERIRMRPIGFRVRFGVSSLQLFRPRKRMLVADRTVGAQHTEELLHKLRSSLFVETSFLEERPADAKCSSLDGPRCLLALSAGLPLDGPGVIPERILHDLGVDGPGVDFTTPEYMILEAHVRQASLVQELSQEPALLSGLDARAFLAHGRNATATGLLHFTGAQLDRRLPVTFSQGLPSNVVATFDGRWIARDCHSAGRAVAGLPQSVSDGALALPGVDVPIAAGLPNSEAVAEQQLSVSAELGGSIGYLRFSRPVSVRSLFARWAPPVGAPKALIGGRLGLQLVWTSHLDPERLQNERAWVDMGGGALDQVDELVFVAAQGLHVGAIGIASMGEVDLATSEEARTVMMLRPVTEAEDGQPPQFTLTMQRLRSDAAPFVASLQEVVDLNLRLRVSAPARALGGRRGEKVDGVLLGKREEECLHSLFQEQAKSQALSDAIDINMLRPGEAFKAAFIFGDADRLVHKWPFDAKARQVPAPVLRGILKRISRLGHLPSCPVLIGSHKAGCGCGFSDIYSGLPATSEDIATALS</sequence>
<evidence type="ECO:0000313" key="1">
    <source>
        <dbReference type="EMBL" id="CAE7458208.1"/>
    </source>
</evidence>
<evidence type="ECO:0000313" key="2">
    <source>
        <dbReference type="Proteomes" id="UP000604046"/>
    </source>
</evidence>
<name>A0A812RZ15_9DINO</name>
<organism evidence="1 2">
    <name type="scientific">Symbiodinium natans</name>
    <dbReference type="NCBI Taxonomy" id="878477"/>
    <lineage>
        <taxon>Eukaryota</taxon>
        <taxon>Sar</taxon>
        <taxon>Alveolata</taxon>
        <taxon>Dinophyceae</taxon>
        <taxon>Suessiales</taxon>
        <taxon>Symbiodiniaceae</taxon>
        <taxon>Symbiodinium</taxon>
    </lineage>
</organism>
<comment type="caution">
    <text evidence="1">The sequence shown here is derived from an EMBL/GenBank/DDBJ whole genome shotgun (WGS) entry which is preliminary data.</text>
</comment>
<dbReference type="OrthoDB" id="431995at2759"/>
<dbReference type="Proteomes" id="UP000604046">
    <property type="component" value="Unassembled WGS sequence"/>
</dbReference>